<dbReference type="NCBIfam" id="TIGR01509">
    <property type="entry name" value="HAD-SF-IA-v3"/>
    <property type="match status" value="1"/>
</dbReference>
<organism evidence="6 7">
    <name type="scientific">Collinsella acetigenes</name>
    <dbReference type="NCBI Taxonomy" id="2713419"/>
    <lineage>
        <taxon>Bacteria</taxon>
        <taxon>Bacillati</taxon>
        <taxon>Actinomycetota</taxon>
        <taxon>Coriobacteriia</taxon>
        <taxon>Coriobacteriales</taxon>
        <taxon>Coriobacteriaceae</taxon>
        <taxon>Collinsella</taxon>
    </lineage>
</organism>
<dbReference type="InterPro" id="IPR023198">
    <property type="entry name" value="PGP-like_dom2"/>
</dbReference>
<dbReference type="GO" id="GO:0003824">
    <property type="term" value="F:catalytic activity"/>
    <property type="evidence" value="ECO:0007669"/>
    <property type="project" value="UniProtKB-ARBA"/>
</dbReference>
<keyword evidence="5" id="KW-0119">Carbohydrate metabolism</keyword>
<dbReference type="InterPro" id="IPR051600">
    <property type="entry name" value="Beta-PGM-like"/>
</dbReference>
<dbReference type="SFLD" id="SFLDG01129">
    <property type="entry name" value="C1.5:_HAD__Beta-PGM__Phosphata"/>
    <property type="match status" value="1"/>
</dbReference>
<gene>
    <name evidence="6" type="ORF">HF320_08425</name>
</gene>
<comment type="similarity">
    <text evidence="2">Belongs to the HAD-like hydrolase superfamily. CbbY/CbbZ/Gph/YieH family.</text>
</comment>
<dbReference type="GO" id="GO:0046872">
    <property type="term" value="F:metal ion binding"/>
    <property type="evidence" value="ECO:0007669"/>
    <property type="project" value="UniProtKB-KW"/>
</dbReference>
<dbReference type="PANTHER" id="PTHR46193">
    <property type="entry name" value="6-PHOSPHOGLUCONATE PHOSPHATASE"/>
    <property type="match status" value="1"/>
</dbReference>
<dbReference type="Pfam" id="PF13419">
    <property type="entry name" value="HAD_2"/>
    <property type="match status" value="1"/>
</dbReference>
<dbReference type="Proteomes" id="UP000546970">
    <property type="component" value="Unassembled WGS sequence"/>
</dbReference>
<name>A0A7X9YJK2_9ACTN</name>
<keyword evidence="7" id="KW-1185">Reference proteome</keyword>
<dbReference type="InterPro" id="IPR041492">
    <property type="entry name" value="HAD_2"/>
</dbReference>
<evidence type="ECO:0000256" key="5">
    <source>
        <dbReference type="ARBA" id="ARBA00023277"/>
    </source>
</evidence>
<evidence type="ECO:0000256" key="1">
    <source>
        <dbReference type="ARBA" id="ARBA00001946"/>
    </source>
</evidence>
<keyword evidence="4" id="KW-0460">Magnesium</keyword>
<evidence type="ECO:0000256" key="3">
    <source>
        <dbReference type="ARBA" id="ARBA00022723"/>
    </source>
</evidence>
<dbReference type="Gene3D" id="3.40.50.1000">
    <property type="entry name" value="HAD superfamily/HAD-like"/>
    <property type="match status" value="1"/>
</dbReference>
<proteinExistence type="inferred from homology"/>
<sequence>MRSIDAIIFDMDGTVFDSERIAMVSFIRAARHFGFQMNELMHLNLTGCVEEDGVARMLCMYGEDKDVRAWRAYIREQKASIRKAQGGRVGKRSGLLALLSYLHERNIPFALASSSTRQTIDSYLESEYLLHEFTNIVDGSQVERGKPDPEIFLRAATLLGVEPEHALVLEDGLAGITAANVGGFMSGFIYDDLSFAGSVDAGFPILIDLKSVEDVREKADVSFDTLDDVIGFLEKARSIRQ</sequence>
<dbReference type="SUPFAM" id="SSF56784">
    <property type="entry name" value="HAD-like"/>
    <property type="match status" value="1"/>
</dbReference>
<reference evidence="6 7" key="1">
    <citation type="submission" date="2020-04" db="EMBL/GenBank/DDBJ databases">
        <title>Collinsella sp. KGMB02528 nov., an anaerobic actinobacterium isolated from human feces.</title>
        <authorList>
            <person name="Han K.-I."/>
            <person name="Eom M.K."/>
            <person name="Kim J.-S."/>
            <person name="Lee K.C."/>
            <person name="Suh M.K."/>
            <person name="Park S.-H."/>
            <person name="Lee J.H."/>
            <person name="Kang S.W."/>
            <person name="Park J.-E."/>
            <person name="Oh B.S."/>
            <person name="Yu S.Y."/>
            <person name="Choi S.-H."/>
            <person name="Lee D.H."/>
            <person name="Yoon H."/>
            <person name="Kim B.-Y."/>
            <person name="Lee J.H."/>
            <person name="Lee J.-S."/>
        </authorList>
    </citation>
    <scope>NUCLEOTIDE SEQUENCE [LARGE SCALE GENOMIC DNA]</scope>
    <source>
        <strain evidence="6 7">KGMB02528</strain>
    </source>
</reference>
<dbReference type="InterPro" id="IPR006439">
    <property type="entry name" value="HAD-SF_hydro_IA"/>
</dbReference>
<dbReference type="EMBL" id="JABBCP010000007">
    <property type="protein sequence ID" value="NMF56345.1"/>
    <property type="molecule type" value="Genomic_DNA"/>
</dbReference>
<protein>
    <submittedName>
        <fullName evidence="6">HAD family phosphatase</fullName>
    </submittedName>
</protein>
<dbReference type="PANTHER" id="PTHR46193:SF18">
    <property type="entry name" value="HEXITOL PHOSPHATASE B"/>
    <property type="match status" value="1"/>
</dbReference>
<evidence type="ECO:0000313" key="6">
    <source>
        <dbReference type="EMBL" id="NMF56345.1"/>
    </source>
</evidence>
<evidence type="ECO:0000256" key="2">
    <source>
        <dbReference type="ARBA" id="ARBA00006171"/>
    </source>
</evidence>
<comment type="caution">
    <text evidence="6">The sequence shown here is derived from an EMBL/GenBank/DDBJ whole genome shotgun (WGS) entry which is preliminary data.</text>
</comment>
<dbReference type="AlphaFoldDB" id="A0A7X9YJK2"/>
<dbReference type="SFLD" id="SFLDS00003">
    <property type="entry name" value="Haloacid_Dehalogenase"/>
    <property type="match status" value="1"/>
</dbReference>
<dbReference type="InterPro" id="IPR023214">
    <property type="entry name" value="HAD_sf"/>
</dbReference>
<evidence type="ECO:0000313" key="7">
    <source>
        <dbReference type="Proteomes" id="UP000546970"/>
    </source>
</evidence>
<dbReference type="InterPro" id="IPR036412">
    <property type="entry name" value="HAD-like_sf"/>
</dbReference>
<dbReference type="Gene3D" id="1.10.150.240">
    <property type="entry name" value="Putative phosphatase, domain 2"/>
    <property type="match status" value="1"/>
</dbReference>
<evidence type="ECO:0000256" key="4">
    <source>
        <dbReference type="ARBA" id="ARBA00022842"/>
    </source>
</evidence>
<dbReference type="RefSeq" id="WP_169277894.1">
    <property type="nucleotide sequence ID" value="NZ_JABBCP010000007.1"/>
</dbReference>
<comment type="cofactor">
    <cofactor evidence="1">
        <name>Mg(2+)</name>
        <dbReference type="ChEBI" id="CHEBI:18420"/>
    </cofactor>
</comment>
<keyword evidence="3" id="KW-0479">Metal-binding</keyword>
<accession>A0A7X9YJK2</accession>